<evidence type="ECO:0000313" key="2">
    <source>
        <dbReference type="EMBL" id="KAK9935819.1"/>
    </source>
</evidence>
<dbReference type="AlphaFoldDB" id="A0AAW1XIE8"/>
<protein>
    <submittedName>
        <fullName evidence="2">Uncharacterized protein</fullName>
    </submittedName>
</protein>
<evidence type="ECO:0000313" key="3">
    <source>
        <dbReference type="Proteomes" id="UP001457282"/>
    </source>
</evidence>
<sequence length="89" mass="10068">MPPSLCFPNWSESSPLLHSTRVEPGAAPHASAVLRRNRKLCSSPCLVLPNHHSQALPNFAAAMELQKKEKKIKRKESRGERKENKKKRT</sequence>
<evidence type="ECO:0000256" key="1">
    <source>
        <dbReference type="SAM" id="MobiDB-lite"/>
    </source>
</evidence>
<feature type="region of interest" description="Disordered" evidence="1">
    <location>
        <begin position="67"/>
        <end position="89"/>
    </location>
</feature>
<dbReference type="EMBL" id="JBEDUW010000003">
    <property type="protein sequence ID" value="KAK9935819.1"/>
    <property type="molecule type" value="Genomic_DNA"/>
</dbReference>
<reference evidence="2 3" key="1">
    <citation type="journal article" date="2023" name="G3 (Bethesda)">
        <title>A chromosome-length genome assembly and annotation of blackberry (Rubus argutus, cv. 'Hillquist').</title>
        <authorList>
            <person name="Bruna T."/>
            <person name="Aryal R."/>
            <person name="Dudchenko O."/>
            <person name="Sargent D.J."/>
            <person name="Mead D."/>
            <person name="Buti M."/>
            <person name="Cavallini A."/>
            <person name="Hytonen T."/>
            <person name="Andres J."/>
            <person name="Pham M."/>
            <person name="Weisz D."/>
            <person name="Mascagni F."/>
            <person name="Usai G."/>
            <person name="Natali L."/>
            <person name="Bassil N."/>
            <person name="Fernandez G.E."/>
            <person name="Lomsadze A."/>
            <person name="Armour M."/>
            <person name="Olukolu B."/>
            <person name="Poorten T."/>
            <person name="Britton C."/>
            <person name="Davik J."/>
            <person name="Ashrafi H."/>
            <person name="Aiden E.L."/>
            <person name="Borodovsky M."/>
            <person name="Worthington M."/>
        </authorList>
    </citation>
    <scope>NUCLEOTIDE SEQUENCE [LARGE SCALE GENOMIC DNA]</scope>
    <source>
        <strain evidence="2">PI 553951</strain>
    </source>
</reference>
<name>A0AAW1XIE8_RUBAR</name>
<accession>A0AAW1XIE8</accession>
<comment type="caution">
    <text evidence="2">The sequence shown here is derived from an EMBL/GenBank/DDBJ whole genome shotgun (WGS) entry which is preliminary data.</text>
</comment>
<keyword evidence="3" id="KW-1185">Reference proteome</keyword>
<gene>
    <name evidence="2" type="ORF">M0R45_012695</name>
</gene>
<organism evidence="2 3">
    <name type="scientific">Rubus argutus</name>
    <name type="common">Southern blackberry</name>
    <dbReference type="NCBI Taxonomy" id="59490"/>
    <lineage>
        <taxon>Eukaryota</taxon>
        <taxon>Viridiplantae</taxon>
        <taxon>Streptophyta</taxon>
        <taxon>Embryophyta</taxon>
        <taxon>Tracheophyta</taxon>
        <taxon>Spermatophyta</taxon>
        <taxon>Magnoliopsida</taxon>
        <taxon>eudicotyledons</taxon>
        <taxon>Gunneridae</taxon>
        <taxon>Pentapetalae</taxon>
        <taxon>rosids</taxon>
        <taxon>fabids</taxon>
        <taxon>Rosales</taxon>
        <taxon>Rosaceae</taxon>
        <taxon>Rosoideae</taxon>
        <taxon>Rosoideae incertae sedis</taxon>
        <taxon>Rubus</taxon>
    </lineage>
</organism>
<dbReference type="Proteomes" id="UP001457282">
    <property type="component" value="Unassembled WGS sequence"/>
</dbReference>
<proteinExistence type="predicted"/>